<evidence type="ECO:0000313" key="2">
    <source>
        <dbReference type="Proteomes" id="UP001163603"/>
    </source>
</evidence>
<organism evidence="1 2">
    <name type="scientific">Pistacia integerrima</name>
    <dbReference type="NCBI Taxonomy" id="434235"/>
    <lineage>
        <taxon>Eukaryota</taxon>
        <taxon>Viridiplantae</taxon>
        <taxon>Streptophyta</taxon>
        <taxon>Embryophyta</taxon>
        <taxon>Tracheophyta</taxon>
        <taxon>Spermatophyta</taxon>
        <taxon>Magnoliopsida</taxon>
        <taxon>eudicotyledons</taxon>
        <taxon>Gunneridae</taxon>
        <taxon>Pentapetalae</taxon>
        <taxon>rosids</taxon>
        <taxon>malvids</taxon>
        <taxon>Sapindales</taxon>
        <taxon>Anacardiaceae</taxon>
        <taxon>Pistacia</taxon>
    </lineage>
</organism>
<protein>
    <submittedName>
        <fullName evidence="1">Uncharacterized protein</fullName>
    </submittedName>
</protein>
<sequence length="1021" mass="114584">MITEMLNVVPLVQKLVGYAKSECLDAEAKQEINDIIALTSEVPKAPWDEGVCKVCGVDKDDDSVLLCDTCDAEYHTYCLDPPLARIPEGNWYCPSCVVSNHKLQDLSGHSGVGGRSRGKKYQGEVTRVYLEALRHLTAVMEEKEYWEYNVDERTFLLKFLCDELLNSALIRQHLEQCAETTAELQQKLRSFSAEWKNLKSREEIVAARVAKVETTVLNAIGNVKEGSTTTLRNNGKFMGQSQGSSCGNNGFVVSSDDVHPTEGGRQESELNDSDRRPSLLYSEKSYKFNSQFMNPVDTEDKIKDHHAVVDNSKIPFQENDKSFKPNELPLSNTLPQDDVSREIHLKENLQELTKEIATQIPPSDHQGLSTPSELMSPQVAHEVPFVDTNESQAYNLELNTIKNDILVLQDLITATESQLLKLTVRREFLGSDSIGRLYWVSAMPGMHPRVIVDGSFTSHQGRKRLDFRKQMGKNSILQTSTSSDTNTILNSEGSKACCPFSYDPNVTMASPHWVFYQNDAEVKELFRWLKDNNPKERELKESILHLQRLRFQDPEQTKNQVQDDCQSCLRTPTNSEKAGPIDCLVTKAALLLEKNYGPCFDSETTEIVKKRGKKARVTSEEKMYRCECLEPIWPSRNHCHSCHRTFFTEVEFEEHNDDRCSSGPPVFEKSKEVNNSLKGKGNMKSDIPREACTSEIDVVETSKSGCNDMASRLIKFQNEGLVCPFDLEEIRSKFMTKDSNKELIQEIGLIGSKGIPSLVPSVSPFLSDPTLMLNSPQKEVGGAGDELKAGKRLLSAEANLSVANAGNDNIMDGSSRQSAATGIPGVPKRNKPALGYSKQRDKRSFSDRQFSEVGVAHCCVVPQSSLRPLIGKVSQIMRRLKINILDMEAALPEATLRPSKAHAERRWAWRAFVKSAETIYEMVQATIILEDMIKSEYLRNEWWYWSSFSAAAKTSTISSLALRIYSLDAAIVYEKSLSNSDAIDSLKVSSILEHKSLPSLELAEKLKVSRKSNKKRKEPDG</sequence>
<name>A0ACC0ZG10_9ROSI</name>
<accession>A0ACC0ZG10</accession>
<comment type="caution">
    <text evidence="1">The sequence shown here is derived from an EMBL/GenBank/DDBJ whole genome shotgun (WGS) entry which is preliminary data.</text>
</comment>
<evidence type="ECO:0000313" key="1">
    <source>
        <dbReference type="EMBL" id="KAJ0052035.1"/>
    </source>
</evidence>
<gene>
    <name evidence="1" type="ORF">Pint_02695</name>
</gene>
<dbReference type="Proteomes" id="UP001163603">
    <property type="component" value="Chromosome 1"/>
</dbReference>
<keyword evidence="2" id="KW-1185">Reference proteome</keyword>
<dbReference type="EMBL" id="CM047736">
    <property type="protein sequence ID" value="KAJ0052035.1"/>
    <property type="molecule type" value="Genomic_DNA"/>
</dbReference>
<reference evidence="2" key="1">
    <citation type="journal article" date="2023" name="G3 (Bethesda)">
        <title>Genome assembly and association tests identify interacting loci associated with vigor, precocity, and sex in interspecific pistachio rootstocks.</title>
        <authorList>
            <person name="Palmer W."/>
            <person name="Jacygrad E."/>
            <person name="Sagayaradj S."/>
            <person name="Cavanaugh K."/>
            <person name="Han R."/>
            <person name="Bertier L."/>
            <person name="Beede B."/>
            <person name="Kafkas S."/>
            <person name="Golino D."/>
            <person name="Preece J."/>
            <person name="Michelmore R."/>
        </authorList>
    </citation>
    <scope>NUCLEOTIDE SEQUENCE [LARGE SCALE GENOMIC DNA]</scope>
</reference>
<proteinExistence type="predicted"/>